<dbReference type="RefSeq" id="WP_340336186.1">
    <property type="nucleotide sequence ID" value="NZ_JBBKZS010000006.1"/>
</dbReference>
<protein>
    <submittedName>
        <fullName evidence="1">Uncharacterized protein</fullName>
    </submittedName>
</protein>
<proteinExistence type="predicted"/>
<keyword evidence="2" id="KW-1185">Reference proteome</keyword>
<name>A0ABU8X8F7_9BURK</name>
<dbReference type="Proteomes" id="UP001367030">
    <property type="component" value="Unassembled WGS sequence"/>
</dbReference>
<organism evidence="1 2">
    <name type="scientific">Variovorax robiniae</name>
    <dbReference type="NCBI Taxonomy" id="1836199"/>
    <lineage>
        <taxon>Bacteria</taxon>
        <taxon>Pseudomonadati</taxon>
        <taxon>Pseudomonadota</taxon>
        <taxon>Betaproteobacteria</taxon>
        <taxon>Burkholderiales</taxon>
        <taxon>Comamonadaceae</taxon>
        <taxon>Variovorax</taxon>
    </lineage>
</organism>
<dbReference type="EMBL" id="JBBKZS010000006">
    <property type="protein sequence ID" value="MEJ8856110.1"/>
    <property type="molecule type" value="Genomic_DNA"/>
</dbReference>
<reference evidence="1 2" key="1">
    <citation type="submission" date="2024-03" db="EMBL/GenBank/DDBJ databases">
        <title>Novel species of the genus Variovorax.</title>
        <authorList>
            <person name="Liu Q."/>
            <person name="Xin Y.-H."/>
        </authorList>
    </citation>
    <scope>NUCLEOTIDE SEQUENCE [LARGE SCALE GENOMIC DNA]</scope>
    <source>
        <strain evidence="1 2">KACC 18901</strain>
    </source>
</reference>
<sequence length="168" mass="17114">MATGNPANGKVTFGKKLAFSSKRSASFELTDDKKSFLIRFDPAMAAAVGAVVFEGVPKSRAPVSTNVYSAVIPASGGRVKTSIVANGFGSTEAGASTAIILSANGQQSVTNFAPGKDDAAFTASMTLEDDALTDIRLTIALIARRDAAHPGAAAIIAVNDLSVDLALP</sequence>
<gene>
    <name evidence="1" type="ORF">WKW79_16135</name>
</gene>
<evidence type="ECO:0000313" key="1">
    <source>
        <dbReference type="EMBL" id="MEJ8856110.1"/>
    </source>
</evidence>
<accession>A0ABU8X8F7</accession>
<evidence type="ECO:0000313" key="2">
    <source>
        <dbReference type="Proteomes" id="UP001367030"/>
    </source>
</evidence>
<comment type="caution">
    <text evidence="1">The sequence shown here is derived from an EMBL/GenBank/DDBJ whole genome shotgun (WGS) entry which is preliminary data.</text>
</comment>